<dbReference type="EMBL" id="KE504136">
    <property type="protein sequence ID" value="EPT02316.1"/>
    <property type="molecule type" value="Genomic_DNA"/>
</dbReference>
<dbReference type="InterPro" id="IPR004853">
    <property type="entry name" value="Sugar_P_trans_dom"/>
</dbReference>
<dbReference type="InterPro" id="IPR050186">
    <property type="entry name" value="TPT_transporter"/>
</dbReference>
<dbReference type="PANTHER" id="PTHR11132">
    <property type="entry name" value="SOLUTE CARRIER FAMILY 35"/>
    <property type="match status" value="1"/>
</dbReference>
<gene>
    <name evidence="8" type="ORF">FOMPIDRAFT_141482</name>
</gene>
<keyword evidence="2 6" id="KW-0812">Transmembrane</keyword>
<feature type="region of interest" description="Disordered" evidence="5">
    <location>
        <begin position="1"/>
        <end position="25"/>
    </location>
</feature>
<feature type="compositionally biased region" description="Basic and acidic residues" evidence="5">
    <location>
        <begin position="1"/>
        <end position="10"/>
    </location>
</feature>
<dbReference type="GO" id="GO:0016020">
    <property type="term" value="C:membrane"/>
    <property type="evidence" value="ECO:0007669"/>
    <property type="project" value="UniProtKB-SubCell"/>
</dbReference>
<dbReference type="HOGENOM" id="CLU_033641_2_0_1"/>
<accession>S8FLU0</accession>
<dbReference type="AlphaFoldDB" id="S8FLU0"/>
<keyword evidence="4 6" id="KW-0472">Membrane</keyword>
<feature type="transmembrane region" description="Helical" evidence="6">
    <location>
        <begin position="167"/>
        <end position="186"/>
    </location>
</feature>
<evidence type="ECO:0000256" key="4">
    <source>
        <dbReference type="ARBA" id="ARBA00023136"/>
    </source>
</evidence>
<feature type="transmembrane region" description="Helical" evidence="6">
    <location>
        <begin position="412"/>
        <end position="445"/>
    </location>
</feature>
<name>S8FLU0_FOMSC</name>
<dbReference type="InParanoid" id="S8FLU0"/>
<evidence type="ECO:0000313" key="8">
    <source>
        <dbReference type="EMBL" id="EPT02316.1"/>
    </source>
</evidence>
<sequence>MRPARFDTHAPSRPQSPRSGSFLCSPDLSSSRWQSLRFHIRDQVQSFSAAGPSDDPLALSILEALPPPTDKVTAYGSPRHRPGFSHSTPAGWPSPLLTEPGLSSTALPVLSPHASESSKRLTLRRTKRSRFLSSRTLKSQAFWLTLYFAFNLGLTLYNKLVLVQFPFPYTLTALHALCGTLGGLILRRRGAYVPAQLSARSAAALVAFSVLYAVNIAVSNVSLQMVTIPFHQVVRAATPIFATALSVLLFGTQFTRLKILSLIPVMAGVALATYGDYYFTFFGLLLTLLGTFLAALKTVYTNVLQSSPSAQRTHRPLLALPAPPRLALHPLDLLTRTSPLACALCLFYAFASGELGHARASLAPTTLAGAARLLVILGNGMIAFGLNVVSLSANKRVGALNMTVAANVKQALTILCAVGIFHLTITPANALGIVVTIAGGAWYAWVEYVGHA</sequence>
<keyword evidence="3 6" id="KW-1133">Transmembrane helix</keyword>
<dbReference type="SUPFAM" id="SSF103481">
    <property type="entry name" value="Multidrug resistance efflux transporter EmrE"/>
    <property type="match status" value="1"/>
</dbReference>
<evidence type="ECO:0000259" key="7">
    <source>
        <dbReference type="Pfam" id="PF03151"/>
    </source>
</evidence>
<feature type="region of interest" description="Disordered" evidence="5">
    <location>
        <begin position="70"/>
        <end position="90"/>
    </location>
</feature>
<feature type="transmembrane region" description="Helical" evidence="6">
    <location>
        <begin position="230"/>
        <end position="250"/>
    </location>
</feature>
<dbReference type="OrthoDB" id="10261634at2759"/>
<evidence type="ECO:0000256" key="6">
    <source>
        <dbReference type="SAM" id="Phobius"/>
    </source>
</evidence>
<keyword evidence="9" id="KW-1185">Reference proteome</keyword>
<proteinExistence type="predicted"/>
<feature type="transmembrane region" description="Helical" evidence="6">
    <location>
        <begin position="257"/>
        <end position="275"/>
    </location>
</feature>
<dbReference type="Pfam" id="PF03151">
    <property type="entry name" value="TPT"/>
    <property type="match status" value="1"/>
</dbReference>
<evidence type="ECO:0000256" key="3">
    <source>
        <dbReference type="ARBA" id="ARBA00022989"/>
    </source>
</evidence>
<feature type="transmembrane region" description="Helical" evidence="6">
    <location>
        <begin position="371"/>
        <end position="391"/>
    </location>
</feature>
<evidence type="ECO:0000256" key="2">
    <source>
        <dbReference type="ARBA" id="ARBA00022692"/>
    </source>
</evidence>
<feature type="transmembrane region" description="Helical" evidence="6">
    <location>
        <begin position="198"/>
        <end position="218"/>
    </location>
</feature>
<dbReference type="InterPro" id="IPR037185">
    <property type="entry name" value="EmrE-like"/>
</dbReference>
<evidence type="ECO:0000313" key="9">
    <source>
        <dbReference type="Proteomes" id="UP000015241"/>
    </source>
</evidence>
<evidence type="ECO:0000256" key="5">
    <source>
        <dbReference type="SAM" id="MobiDB-lite"/>
    </source>
</evidence>
<dbReference type="eggNOG" id="KOG1441">
    <property type="taxonomic scope" value="Eukaryota"/>
</dbReference>
<dbReference type="Proteomes" id="UP000015241">
    <property type="component" value="Unassembled WGS sequence"/>
</dbReference>
<feature type="domain" description="Sugar phosphate transporter" evidence="7">
    <location>
        <begin position="142"/>
        <end position="443"/>
    </location>
</feature>
<feature type="transmembrane region" description="Helical" evidence="6">
    <location>
        <begin position="141"/>
        <end position="161"/>
    </location>
</feature>
<comment type="subcellular location">
    <subcellularLocation>
        <location evidence="1">Membrane</location>
        <topology evidence="1">Multi-pass membrane protein</topology>
    </subcellularLocation>
</comment>
<reference evidence="8 9" key="1">
    <citation type="journal article" date="2012" name="Science">
        <title>The Paleozoic origin of enzymatic lignin decomposition reconstructed from 31 fungal genomes.</title>
        <authorList>
            <person name="Floudas D."/>
            <person name="Binder M."/>
            <person name="Riley R."/>
            <person name="Barry K."/>
            <person name="Blanchette R.A."/>
            <person name="Henrissat B."/>
            <person name="Martinez A.T."/>
            <person name="Otillar R."/>
            <person name="Spatafora J.W."/>
            <person name="Yadav J.S."/>
            <person name="Aerts A."/>
            <person name="Benoit I."/>
            <person name="Boyd A."/>
            <person name="Carlson A."/>
            <person name="Copeland A."/>
            <person name="Coutinho P.M."/>
            <person name="de Vries R.P."/>
            <person name="Ferreira P."/>
            <person name="Findley K."/>
            <person name="Foster B."/>
            <person name="Gaskell J."/>
            <person name="Glotzer D."/>
            <person name="Gorecki P."/>
            <person name="Heitman J."/>
            <person name="Hesse C."/>
            <person name="Hori C."/>
            <person name="Igarashi K."/>
            <person name="Jurgens J.A."/>
            <person name="Kallen N."/>
            <person name="Kersten P."/>
            <person name="Kohler A."/>
            <person name="Kuees U."/>
            <person name="Kumar T.K.A."/>
            <person name="Kuo A."/>
            <person name="LaButti K."/>
            <person name="Larrondo L.F."/>
            <person name="Lindquist E."/>
            <person name="Ling A."/>
            <person name="Lombard V."/>
            <person name="Lucas S."/>
            <person name="Lundell T."/>
            <person name="Martin R."/>
            <person name="McLaughlin D.J."/>
            <person name="Morgenstern I."/>
            <person name="Morin E."/>
            <person name="Murat C."/>
            <person name="Nagy L.G."/>
            <person name="Nolan M."/>
            <person name="Ohm R.A."/>
            <person name="Patyshakuliyeva A."/>
            <person name="Rokas A."/>
            <person name="Ruiz-Duenas F.J."/>
            <person name="Sabat G."/>
            <person name="Salamov A."/>
            <person name="Samejima M."/>
            <person name="Schmutz J."/>
            <person name="Slot J.C."/>
            <person name="St John F."/>
            <person name="Stenlid J."/>
            <person name="Sun H."/>
            <person name="Sun S."/>
            <person name="Syed K."/>
            <person name="Tsang A."/>
            <person name="Wiebenga A."/>
            <person name="Young D."/>
            <person name="Pisabarro A."/>
            <person name="Eastwood D.C."/>
            <person name="Martin F."/>
            <person name="Cullen D."/>
            <person name="Grigoriev I.V."/>
            <person name="Hibbett D.S."/>
        </authorList>
    </citation>
    <scope>NUCLEOTIDE SEQUENCE</scope>
    <source>
        <strain evidence="9">FP-58527</strain>
    </source>
</reference>
<organism evidence="8 9">
    <name type="scientific">Fomitopsis schrenkii</name>
    <name type="common">Brown rot fungus</name>
    <dbReference type="NCBI Taxonomy" id="2126942"/>
    <lineage>
        <taxon>Eukaryota</taxon>
        <taxon>Fungi</taxon>
        <taxon>Dikarya</taxon>
        <taxon>Basidiomycota</taxon>
        <taxon>Agaricomycotina</taxon>
        <taxon>Agaricomycetes</taxon>
        <taxon>Polyporales</taxon>
        <taxon>Fomitopsis</taxon>
    </lineage>
</organism>
<evidence type="ECO:0000256" key="1">
    <source>
        <dbReference type="ARBA" id="ARBA00004141"/>
    </source>
</evidence>
<protein>
    <recommendedName>
        <fullName evidence="7">Sugar phosphate transporter domain-containing protein</fullName>
    </recommendedName>
</protein>